<evidence type="ECO:0000313" key="4">
    <source>
        <dbReference type="EMBL" id="OAI09723.1"/>
    </source>
</evidence>
<dbReference type="Gene3D" id="3.30.160.390">
    <property type="entry name" value="Integrase, DNA-binding domain"/>
    <property type="match status" value="1"/>
</dbReference>
<evidence type="ECO:0000259" key="3">
    <source>
        <dbReference type="Pfam" id="PF13356"/>
    </source>
</evidence>
<name>A0A177MWS9_9GAMM</name>
<evidence type="ECO:0000313" key="5">
    <source>
        <dbReference type="Proteomes" id="UP000078476"/>
    </source>
</evidence>
<dbReference type="InterPro" id="IPR038488">
    <property type="entry name" value="Integrase_DNA-bd_sf"/>
</dbReference>
<dbReference type="GO" id="GO:0015074">
    <property type="term" value="P:DNA integration"/>
    <property type="evidence" value="ECO:0007669"/>
    <property type="project" value="UniProtKB-KW"/>
</dbReference>
<keyword evidence="5" id="KW-1185">Reference proteome</keyword>
<proteinExistence type="inferred from homology"/>
<dbReference type="STRING" id="980561.A1359_18450"/>
<reference evidence="4 5" key="1">
    <citation type="submission" date="2016-03" db="EMBL/GenBank/DDBJ databases">
        <authorList>
            <person name="Ploux O."/>
        </authorList>
    </citation>
    <scope>NUCLEOTIDE SEQUENCE [LARGE SCALE GENOMIC DNA]</scope>
    <source>
        <strain evidence="4 5">R-45370</strain>
    </source>
</reference>
<organism evidence="4 5">
    <name type="scientific">Methylomonas lenta</name>
    <dbReference type="NCBI Taxonomy" id="980561"/>
    <lineage>
        <taxon>Bacteria</taxon>
        <taxon>Pseudomonadati</taxon>
        <taxon>Pseudomonadota</taxon>
        <taxon>Gammaproteobacteria</taxon>
        <taxon>Methylococcales</taxon>
        <taxon>Methylococcaceae</taxon>
        <taxon>Methylomonas</taxon>
    </lineage>
</organism>
<comment type="similarity">
    <text evidence="1">Belongs to the 'phage' integrase family.</text>
</comment>
<evidence type="ECO:0000256" key="1">
    <source>
        <dbReference type="ARBA" id="ARBA00008857"/>
    </source>
</evidence>
<dbReference type="AlphaFoldDB" id="A0A177MWS9"/>
<keyword evidence="2" id="KW-0229">DNA integration</keyword>
<dbReference type="EMBL" id="LUUI01000166">
    <property type="protein sequence ID" value="OAI09723.1"/>
    <property type="molecule type" value="Genomic_DNA"/>
</dbReference>
<accession>A0A177MWS9</accession>
<dbReference type="PANTHER" id="PTHR30629:SF2">
    <property type="entry name" value="PROPHAGE INTEGRASE INTS-RELATED"/>
    <property type="match status" value="1"/>
</dbReference>
<evidence type="ECO:0000256" key="2">
    <source>
        <dbReference type="ARBA" id="ARBA00022908"/>
    </source>
</evidence>
<dbReference type="PANTHER" id="PTHR30629">
    <property type="entry name" value="PROPHAGE INTEGRASE"/>
    <property type="match status" value="1"/>
</dbReference>
<feature type="domain" description="Integrase DNA-binding" evidence="3">
    <location>
        <begin position="22"/>
        <end position="106"/>
    </location>
</feature>
<protein>
    <recommendedName>
        <fullName evidence="3">Integrase DNA-binding domain-containing protein</fullName>
    </recommendedName>
</protein>
<comment type="caution">
    <text evidence="4">The sequence shown here is derived from an EMBL/GenBank/DDBJ whole genome shotgun (WGS) entry which is preliminary data.</text>
</comment>
<dbReference type="InterPro" id="IPR050808">
    <property type="entry name" value="Phage_Integrase"/>
</dbReference>
<dbReference type="Pfam" id="PF13356">
    <property type="entry name" value="Arm-DNA-bind_3"/>
    <property type="match status" value="1"/>
</dbReference>
<dbReference type="InterPro" id="IPR025166">
    <property type="entry name" value="Integrase_DNA_bind_dom"/>
</dbReference>
<sequence length="138" mass="15451">MCSKFYSNNKKSLLLQMAKELLNDVTTRNAKPTDKDQRFNDGSGLYLLLKSNGAKWWRFDYTISGKRKTLSLGTHPVTTLANARIKATEARNCVANGTDPSSIRKETKTAQKIEIENTKRLEAGLTIIDSFVLAPIEN</sequence>
<dbReference type="Proteomes" id="UP000078476">
    <property type="component" value="Unassembled WGS sequence"/>
</dbReference>
<gene>
    <name evidence="4" type="ORF">A1359_18450</name>
</gene>